<dbReference type="PANTHER" id="PTHR34477:SF1">
    <property type="entry name" value="UPF0213 PROTEIN YHBQ"/>
    <property type="match status" value="1"/>
</dbReference>
<dbReference type="SUPFAM" id="SSF82771">
    <property type="entry name" value="GIY-YIG endonuclease"/>
    <property type="match status" value="1"/>
</dbReference>
<dbReference type="GO" id="GO:0004519">
    <property type="term" value="F:endonuclease activity"/>
    <property type="evidence" value="ECO:0007669"/>
    <property type="project" value="UniProtKB-KW"/>
</dbReference>
<dbReference type="PANTHER" id="PTHR34477">
    <property type="entry name" value="UPF0213 PROTEIN YHBQ"/>
    <property type="match status" value="1"/>
</dbReference>
<proteinExistence type="inferred from homology"/>
<organism evidence="3 4">
    <name type="scientific">Candidatus Berkelbacteria bacterium Licking1014_2</name>
    <dbReference type="NCBI Taxonomy" id="2017146"/>
    <lineage>
        <taxon>Bacteria</taxon>
        <taxon>Candidatus Berkelbacteria</taxon>
    </lineage>
</organism>
<dbReference type="Gene3D" id="3.40.1440.10">
    <property type="entry name" value="GIY-YIG endonuclease"/>
    <property type="match status" value="1"/>
</dbReference>
<comment type="caution">
    <text evidence="3">The sequence shown here is derived from an EMBL/GenBank/DDBJ whole genome shotgun (WGS) entry which is preliminary data.</text>
</comment>
<evidence type="ECO:0000259" key="2">
    <source>
        <dbReference type="PROSITE" id="PS50164"/>
    </source>
</evidence>
<keyword evidence="3" id="KW-0378">Hydrolase</keyword>
<name>A0A554LW89_9BACT</name>
<sequence length="95" mass="11557">MFRTERHHITIEMYYVYVLECLDRSLYIGYSTNLKNRIESHNKGYNFSTKNKLPIKLIFYEAYLSKDDAKRREQYLKTTKGKTTLRTMLKDYLEN</sequence>
<dbReference type="InterPro" id="IPR000305">
    <property type="entry name" value="GIY-YIG_endonuc"/>
</dbReference>
<reference evidence="3 4" key="1">
    <citation type="submission" date="2017-07" db="EMBL/GenBank/DDBJ databases">
        <title>Mechanisms for carbon and nitrogen cycling indicate functional differentiation within the Candidate Phyla Radiation.</title>
        <authorList>
            <person name="Danczak R.E."/>
            <person name="Johnston M.D."/>
            <person name="Kenah C."/>
            <person name="Slattery M."/>
            <person name="Wrighton K.C."/>
            <person name="Wilkins M.J."/>
        </authorList>
    </citation>
    <scope>NUCLEOTIDE SEQUENCE [LARGE SCALE GENOMIC DNA]</scope>
    <source>
        <strain evidence="3">Licking1014_2</strain>
    </source>
</reference>
<feature type="domain" description="GIY-YIG" evidence="2">
    <location>
        <begin position="12"/>
        <end position="86"/>
    </location>
</feature>
<evidence type="ECO:0000256" key="1">
    <source>
        <dbReference type="ARBA" id="ARBA00007435"/>
    </source>
</evidence>
<dbReference type="PROSITE" id="PS50164">
    <property type="entry name" value="GIY_YIG"/>
    <property type="match status" value="1"/>
</dbReference>
<evidence type="ECO:0000313" key="3">
    <source>
        <dbReference type="EMBL" id="TSC97116.1"/>
    </source>
</evidence>
<dbReference type="AlphaFoldDB" id="A0A554LW89"/>
<keyword evidence="3" id="KW-0255">Endonuclease</keyword>
<dbReference type="EMBL" id="VMGL01000014">
    <property type="protein sequence ID" value="TSC97116.1"/>
    <property type="molecule type" value="Genomic_DNA"/>
</dbReference>
<dbReference type="InterPro" id="IPR035901">
    <property type="entry name" value="GIY-YIG_endonuc_sf"/>
</dbReference>
<dbReference type="Pfam" id="PF01541">
    <property type="entry name" value="GIY-YIG"/>
    <property type="match status" value="1"/>
</dbReference>
<dbReference type="SMART" id="SM00465">
    <property type="entry name" value="GIYc"/>
    <property type="match status" value="1"/>
</dbReference>
<evidence type="ECO:0000313" key="4">
    <source>
        <dbReference type="Proteomes" id="UP000318711"/>
    </source>
</evidence>
<gene>
    <name evidence="3" type="ORF">CEN88_170</name>
</gene>
<accession>A0A554LW89</accession>
<protein>
    <submittedName>
        <fullName evidence="3">Putative endonuclease</fullName>
    </submittedName>
</protein>
<dbReference type="Proteomes" id="UP000318711">
    <property type="component" value="Unassembled WGS sequence"/>
</dbReference>
<dbReference type="InterPro" id="IPR050190">
    <property type="entry name" value="UPF0213_domain"/>
</dbReference>
<keyword evidence="3" id="KW-0540">Nuclease</keyword>
<comment type="similarity">
    <text evidence="1">Belongs to the UPF0213 family.</text>
</comment>